<organism evidence="1 2">
    <name type="scientific">Phyllobacterium ifriqiyense</name>
    <dbReference type="NCBI Taxonomy" id="314238"/>
    <lineage>
        <taxon>Bacteria</taxon>
        <taxon>Pseudomonadati</taxon>
        <taxon>Pseudomonadota</taxon>
        <taxon>Alphaproteobacteria</taxon>
        <taxon>Hyphomicrobiales</taxon>
        <taxon>Phyllobacteriaceae</taxon>
        <taxon>Phyllobacterium</taxon>
    </lineage>
</organism>
<evidence type="ECO:0000313" key="2">
    <source>
        <dbReference type="Proteomes" id="UP001237780"/>
    </source>
</evidence>
<keyword evidence="2" id="KW-1185">Reference proteome</keyword>
<reference evidence="1 2" key="1">
    <citation type="submission" date="2023-07" db="EMBL/GenBank/DDBJ databases">
        <title>Comparative genomics of wheat-associated soil bacteria to identify genetic determinants of phenazine resistance.</title>
        <authorList>
            <person name="Mouncey N."/>
        </authorList>
    </citation>
    <scope>NUCLEOTIDE SEQUENCE [LARGE SCALE GENOMIC DNA]</scope>
    <source>
        <strain evidence="1 2">W4I11</strain>
    </source>
</reference>
<proteinExistence type="predicted"/>
<dbReference type="Gene3D" id="3.40.50.720">
    <property type="entry name" value="NAD(P)-binding Rossmann-like Domain"/>
    <property type="match status" value="1"/>
</dbReference>
<dbReference type="InterPro" id="IPR036291">
    <property type="entry name" value="NAD(P)-bd_dom_sf"/>
</dbReference>
<protein>
    <recommendedName>
        <fullName evidence="3">Saccharopine dehydrogenase</fullName>
    </recommendedName>
</protein>
<dbReference type="RefSeq" id="WP_307279507.1">
    <property type="nucleotide sequence ID" value="NZ_JAUSZT010000003.1"/>
</dbReference>
<gene>
    <name evidence="1" type="ORF">QFZ34_001749</name>
</gene>
<sequence>MPLSITDPVLIIGGSGVVGAKAAQILRKLYPDLPIAVGGRNLAKAQRVADGIGHAQAVKIHLERDDLGQIDGANYSAIAVFVKDATLNSMKYAQAHGLPYLSVSSGVFEVGPEMALAISKPNAAPILMASNWLAGAATFPTLQAVRKFKTIDNISITVVLDEEDMGGPAALADYQRITESAPNPLLLVDGHWQWIKDDDAMRPFVDIDGTILESTAYSPLDVLSLSAATNAKSIRVGLVYGTSASRRRGEAFSTEIAIEITGELVTGERAAIRLDIVHPEGQAPLTALHVALSVERLLGLHGGEPVKAGLYLPDSLIDADYIVDRMKEFGAIFQENVKPAVG</sequence>
<evidence type="ECO:0000313" key="1">
    <source>
        <dbReference type="EMBL" id="MDQ0996567.1"/>
    </source>
</evidence>
<dbReference type="SUPFAM" id="SSF51735">
    <property type="entry name" value="NAD(P)-binding Rossmann-fold domains"/>
    <property type="match status" value="1"/>
</dbReference>
<accession>A0ABU0S728</accession>
<name>A0ABU0S728_9HYPH</name>
<evidence type="ECO:0008006" key="3">
    <source>
        <dbReference type="Google" id="ProtNLM"/>
    </source>
</evidence>
<dbReference type="Proteomes" id="UP001237780">
    <property type="component" value="Unassembled WGS sequence"/>
</dbReference>
<dbReference type="EMBL" id="JAUSZT010000003">
    <property type="protein sequence ID" value="MDQ0996567.1"/>
    <property type="molecule type" value="Genomic_DNA"/>
</dbReference>
<comment type="caution">
    <text evidence="1">The sequence shown here is derived from an EMBL/GenBank/DDBJ whole genome shotgun (WGS) entry which is preliminary data.</text>
</comment>